<keyword evidence="3" id="KW-1185">Reference proteome</keyword>
<dbReference type="EMBL" id="JACJFM010000055">
    <property type="protein sequence ID" value="MBB1489455.1"/>
    <property type="molecule type" value="Genomic_DNA"/>
</dbReference>
<protein>
    <submittedName>
        <fullName evidence="2">Molybdopterin-dependent oxidoreductase</fullName>
    </submittedName>
</protein>
<comment type="caution">
    <text evidence="2">The sequence shown here is derived from an EMBL/GenBank/DDBJ whole genome shotgun (WGS) entry which is preliminary data.</text>
</comment>
<dbReference type="AlphaFoldDB" id="A0A839IVS2"/>
<dbReference type="Pfam" id="PF00174">
    <property type="entry name" value="Oxidored_molyb"/>
    <property type="match status" value="1"/>
</dbReference>
<proteinExistence type="predicted"/>
<dbReference type="Gene3D" id="3.90.420.10">
    <property type="entry name" value="Oxidoreductase, molybdopterin-binding domain"/>
    <property type="match status" value="1"/>
</dbReference>
<organism evidence="2 3">
    <name type="scientific">Oceanospirillum sediminis</name>
    <dbReference type="NCBI Taxonomy" id="2760088"/>
    <lineage>
        <taxon>Bacteria</taxon>
        <taxon>Pseudomonadati</taxon>
        <taxon>Pseudomonadota</taxon>
        <taxon>Gammaproteobacteria</taxon>
        <taxon>Oceanospirillales</taxon>
        <taxon>Oceanospirillaceae</taxon>
        <taxon>Oceanospirillum</taxon>
    </lineage>
</organism>
<dbReference type="RefSeq" id="WP_182811720.1">
    <property type="nucleotide sequence ID" value="NZ_JACJFM010000055.1"/>
</dbReference>
<dbReference type="Proteomes" id="UP000565262">
    <property type="component" value="Unassembled WGS sequence"/>
</dbReference>
<feature type="domain" description="Oxidoreductase molybdopterin-binding" evidence="1">
    <location>
        <begin position="37"/>
        <end position="142"/>
    </location>
</feature>
<accession>A0A839IVS2</accession>
<reference evidence="2 3" key="1">
    <citation type="submission" date="2020-08" db="EMBL/GenBank/DDBJ databases">
        <title>Oceanospirillum sp. nov. isolated from marine sediment.</title>
        <authorList>
            <person name="Ji X."/>
        </authorList>
    </citation>
    <scope>NUCLEOTIDE SEQUENCE [LARGE SCALE GENOMIC DNA]</scope>
    <source>
        <strain evidence="2 3">D5</strain>
    </source>
</reference>
<evidence type="ECO:0000313" key="2">
    <source>
        <dbReference type="EMBL" id="MBB1489455.1"/>
    </source>
</evidence>
<dbReference type="InterPro" id="IPR036374">
    <property type="entry name" value="OxRdtase_Mopterin-bd_sf"/>
</dbReference>
<dbReference type="InterPro" id="IPR000572">
    <property type="entry name" value="OxRdtase_Mopterin-bd_dom"/>
</dbReference>
<name>A0A839IVS2_9GAMM</name>
<gene>
    <name evidence="2" type="ORF">H4O21_22865</name>
</gene>
<evidence type="ECO:0000313" key="3">
    <source>
        <dbReference type="Proteomes" id="UP000565262"/>
    </source>
</evidence>
<evidence type="ECO:0000259" key="1">
    <source>
        <dbReference type="Pfam" id="PF00174"/>
    </source>
</evidence>
<dbReference type="SUPFAM" id="SSF56524">
    <property type="entry name" value="Oxidoreductase molybdopterin-binding domain"/>
    <property type="match status" value="1"/>
</dbReference>
<sequence length="168" mass="19204">MSRKLRARVHNTKRAIILITVMLGTLIIKPAFAEKVILSLQGEGVRSPIHLSMDKLKSLPSVTVNTETIWTNQTHEYKGILLSTLLEKASAKGSTLSMTALNDYTIEVPIETLTRHKAFIAYEQDGMEMKIRNKGPLWLLYPFSDIPEINTPFYQSHSIWQLRKIRVR</sequence>